<sequence>MKTRYRPLLWTLLSLALLLLAVHLTLPYLVLNYLNGKLADMGDYRGHIEDVDLAWWRGAYRLNDLVIEKKNEQVQAPLFTTDAVDIGLSWTALWRDQALVGEIILEQPHLNFVDGEKKESSQTGDGVDWRDRLNELMPFTLNELKVMNGQVSFRNFQADPPVHVYASAINASLFNLTNTANQEQGRVARFEGTAQFFNQAPMEASAQFDPYTDWEDFQFSLRVTGVELTKLNDFSNAYGSFDFASGTGDLVIEAEAKDAQLDGYIKPLLRNVEVFNFKQDVRNEDKGFFRGIWEAVVGAGEEVLQNQRKEQFATRVELNGSTKNADVSPFQAFVAILRNAFVEAFSARFERSLGDDEG</sequence>
<organism evidence="1 2">
    <name type="scientific">Stutzerimonas stutzeri</name>
    <name type="common">Pseudomonas stutzeri</name>
    <dbReference type="NCBI Taxonomy" id="316"/>
    <lineage>
        <taxon>Bacteria</taxon>
        <taxon>Pseudomonadati</taxon>
        <taxon>Pseudomonadota</taxon>
        <taxon>Gammaproteobacteria</taxon>
        <taxon>Pseudomonadales</taxon>
        <taxon>Pseudomonadaceae</taxon>
        <taxon>Stutzerimonas</taxon>
    </lineage>
</organism>
<reference evidence="1 2" key="1">
    <citation type="submission" date="2019-07" db="EMBL/GenBank/DDBJ databases">
        <title>Deep subsurface shale carbon reservoir microbial communities from Ohio and West Virginia, USA.</title>
        <authorList>
            <person name="Wrighton K."/>
        </authorList>
    </citation>
    <scope>NUCLEOTIDE SEQUENCE [LARGE SCALE GENOMIC DNA]</scope>
    <source>
        <strain evidence="1 2">NP_8Ht</strain>
    </source>
</reference>
<dbReference type="InterPro" id="IPR052894">
    <property type="entry name" value="AsmA-related"/>
</dbReference>
<dbReference type="AlphaFoldDB" id="A0A5S5BEY7"/>
<dbReference type="PANTHER" id="PTHR30441">
    <property type="entry name" value="DUF748 DOMAIN-CONTAINING PROTEIN"/>
    <property type="match status" value="1"/>
</dbReference>
<evidence type="ECO:0000313" key="2">
    <source>
        <dbReference type="Proteomes" id="UP000324282"/>
    </source>
</evidence>
<dbReference type="RefSeq" id="WP_148924959.1">
    <property type="nucleotide sequence ID" value="NZ_VNHQ01000012.1"/>
</dbReference>
<evidence type="ECO:0000313" key="1">
    <source>
        <dbReference type="EMBL" id="TYP65615.1"/>
    </source>
</evidence>
<dbReference type="Proteomes" id="UP000324282">
    <property type="component" value="Unassembled WGS sequence"/>
</dbReference>
<name>A0A5S5BEY7_STUST</name>
<comment type="caution">
    <text evidence="1">The sequence shown here is derived from an EMBL/GenBank/DDBJ whole genome shotgun (WGS) entry which is preliminary data.</text>
</comment>
<dbReference type="EMBL" id="VNHQ01000012">
    <property type="protein sequence ID" value="TYP65615.1"/>
    <property type="molecule type" value="Genomic_DNA"/>
</dbReference>
<dbReference type="OrthoDB" id="9771783at2"/>
<dbReference type="GO" id="GO:0005886">
    <property type="term" value="C:plasma membrane"/>
    <property type="evidence" value="ECO:0007669"/>
    <property type="project" value="TreeGrafter"/>
</dbReference>
<protein>
    <submittedName>
        <fullName evidence="1">Uncharacterized protein DUF748</fullName>
    </submittedName>
</protein>
<proteinExistence type="predicted"/>
<dbReference type="PANTHER" id="PTHR30441:SF4">
    <property type="entry name" value="PROTEIN ASMA"/>
    <property type="match status" value="1"/>
</dbReference>
<accession>A0A5S5BEY7</accession>
<dbReference type="GO" id="GO:0090313">
    <property type="term" value="P:regulation of protein targeting to membrane"/>
    <property type="evidence" value="ECO:0007669"/>
    <property type="project" value="TreeGrafter"/>
</dbReference>
<gene>
    <name evidence="1" type="ORF">A9A72_122753</name>
</gene>